<sequence length="101" mass="11455">MDSTLGTQEIGMIKAKHREETRKAARLIYHFGFRHFIPAGQTVNGDYGVSSSLPKRTDGKRDEQTALRLQQNAEVEAVQDGKVIQDVTHAKGEWGLRYKRE</sequence>
<evidence type="ECO:0000313" key="1">
    <source>
        <dbReference type="EMBL" id="KAJ9094176.1"/>
    </source>
</evidence>
<accession>A0ACC2V561</accession>
<evidence type="ECO:0000313" key="2">
    <source>
        <dbReference type="Proteomes" id="UP001241377"/>
    </source>
</evidence>
<protein>
    <submittedName>
        <fullName evidence="1">Uncharacterized protein</fullName>
    </submittedName>
</protein>
<name>A0ACC2V561_9TREE</name>
<organism evidence="1 2">
    <name type="scientific">Naganishia cerealis</name>
    <dbReference type="NCBI Taxonomy" id="610337"/>
    <lineage>
        <taxon>Eukaryota</taxon>
        <taxon>Fungi</taxon>
        <taxon>Dikarya</taxon>
        <taxon>Basidiomycota</taxon>
        <taxon>Agaricomycotina</taxon>
        <taxon>Tremellomycetes</taxon>
        <taxon>Filobasidiales</taxon>
        <taxon>Filobasidiaceae</taxon>
        <taxon>Naganishia</taxon>
    </lineage>
</organism>
<gene>
    <name evidence="1" type="ORF">QFC19_008026</name>
</gene>
<reference evidence="1" key="1">
    <citation type="submission" date="2023-04" db="EMBL/GenBank/DDBJ databases">
        <title>Draft Genome sequencing of Naganishia species isolated from polar environments using Oxford Nanopore Technology.</title>
        <authorList>
            <person name="Leo P."/>
            <person name="Venkateswaran K."/>
        </authorList>
    </citation>
    <scope>NUCLEOTIDE SEQUENCE</scope>
    <source>
        <strain evidence="1">MNA-CCFEE 5261</strain>
    </source>
</reference>
<dbReference type="Proteomes" id="UP001241377">
    <property type="component" value="Unassembled WGS sequence"/>
</dbReference>
<keyword evidence="2" id="KW-1185">Reference proteome</keyword>
<proteinExistence type="predicted"/>
<comment type="caution">
    <text evidence="1">The sequence shown here is derived from an EMBL/GenBank/DDBJ whole genome shotgun (WGS) entry which is preliminary data.</text>
</comment>
<dbReference type="EMBL" id="JASBWR010000114">
    <property type="protein sequence ID" value="KAJ9094176.1"/>
    <property type="molecule type" value="Genomic_DNA"/>
</dbReference>